<protein>
    <recommendedName>
        <fullName evidence="4">GATA-type domain-containing protein</fullName>
    </recommendedName>
</protein>
<accession>A0ABQ8FK45</accession>
<feature type="compositionally biased region" description="Polar residues" evidence="1">
    <location>
        <begin position="271"/>
        <end position="284"/>
    </location>
</feature>
<feature type="compositionally biased region" description="Polar residues" evidence="1">
    <location>
        <begin position="342"/>
        <end position="363"/>
    </location>
</feature>
<evidence type="ECO:0000256" key="1">
    <source>
        <dbReference type="SAM" id="MobiDB-lite"/>
    </source>
</evidence>
<organism evidence="2 3">
    <name type="scientific">Batrachochytrium salamandrivorans</name>
    <dbReference type="NCBI Taxonomy" id="1357716"/>
    <lineage>
        <taxon>Eukaryota</taxon>
        <taxon>Fungi</taxon>
        <taxon>Fungi incertae sedis</taxon>
        <taxon>Chytridiomycota</taxon>
        <taxon>Chytridiomycota incertae sedis</taxon>
        <taxon>Chytridiomycetes</taxon>
        <taxon>Rhizophydiales</taxon>
        <taxon>Rhizophydiales incertae sedis</taxon>
        <taxon>Batrachochytrium</taxon>
    </lineage>
</organism>
<feature type="compositionally biased region" description="Polar residues" evidence="1">
    <location>
        <begin position="668"/>
        <end position="690"/>
    </location>
</feature>
<reference evidence="2 3" key="1">
    <citation type="submission" date="2021-02" db="EMBL/GenBank/DDBJ databases">
        <title>Variation within the Batrachochytrium salamandrivorans European outbreak.</title>
        <authorList>
            <person name="Kelly M."/>
            <person name="Pasmans F."/>
            <person name="Shea T.P."/>
            <person name="Munoz J.F."/>
            <person name="Carranza S."/>
            <person name="Cuomo C.A."/>
            <person name="Martel A."/>
        </authorList>
    </citation>
    <scope>NUCLEOTIDE SEQUENCE [LARGE SCALE GENOMIC DNA]</scope>
    <source>
        <strain evidence="2 3">AMFP18/2</strain>
    </source>
</reference>
<keyword evidence="3" id="KW-1185">Reference proteome</keyword>
<feature type="region of interest" description="Disordered" evidence="1">
    <location>
        <begin position="243"/>
        <end position="284"/>
    </location>
</feature>
<dbReference type="Proteomes" id="UP001648503">
    <property type="component" value="Unassembled WGS sequence"/>
</dbReference>
<sequence length="804" mass="85046">MTSTGPSRLVAQEESGPVQTLHPDESMATQLQEENQSHSPSPDSDDRMSCAAPIAADVSVLSVSASVQPPLVEQLPLTPTVALSSHYHSTLNTTASQAIDLHAHPHQLQVEQPNANMAEAPMSAAPVAPTNLADGSVVYSSSELSIPTAPSDVVRRHPGVALVHKVSSNGVQPMLSLGSTANTDDVSHVALSAPTTTTTTTTAAAASASLDAASSIQPSIQASLSPLATVYVAHDTESTVASLGQTNSDVGLLRSGNADWKPDAHSPPGMPQSTDGPQQSSEQLLGQPSEQLLGRLPEQPSVKQKSSLLSWFTSIWTHPSKRPSSTLWSTPAHHTAAAHITSNTNDGAKDNNNVHSGSQSRPNSDSHRRGPHNNLVAWFRHHMPFGRAKGSDRHNSDLSPSQTPRLSFDPIRNPSDPTLSASFGAAPTSTSIPPPNVPSEAISDTSMYFLAMSDRHRRVLKSICSVCDGAQFVSGNIVCPACSSTGRLASTKPKKRWSVFGKGSSPQGQSAGSQAATQGALNYKTCPNLGSEGTPASWRGSIEAPGVALTMACSKKQLDQAYRKKPYMPSATYRTDGYPLQLWSKTYTNRGPLRTEMAASEIFHGQDASVIYTSSRDHPGLPCLYRPYMVSSSSLDPGPVSTWAREVRPYDGTSGDDLHSAAPRPSKPSDTVQNESTRLTNPSSIVENPSQIKLHGQRALRIPSSGLPGSRSDATLFSVATLPPDNSVGLSQRTLLTSTAATSEEGLHTSEGRNQWSFVSKRLSEIFVNLDNDDSFSALASKLVGHTTNSSGSVSAVTQSDLNV</sequence>
<dbReference type="EMBL" id="JAFCIX010000062">
    <property type="protein sequence ID" value="KAH6599646.1"/>
    <property type="molecule type" value="Genomic_DNA"/>
</dbReference>
<feature type="region of interest" description="Disordered" evidence="1">
    <location>
        <begin position="342"/>
        <end position="372"/>
    </location>
</feature>
<comment type="caution">
    <text evidence="2">The sequence shown here is derived from an EMBL/GenBank/DDBJ whole genome shotgun (WGS) entry which is preliminary data.</text>
</comment>
<evidence type="ECO:0000313" key="3">
    <source>
        <dbReference type="Proteomes" id="UP001648503"/>
    </source>
</evidence>
<proteinExistence type="predicted"/>
<gene>
    <name evidence="2" type="ORF">BASA50_002843</name>
</gene>
<feature type="region of interest" description="Disordered" evidence="1">
    <location>
        <begin position="646"/>
        <end position="690"/>
    </location>
</feature>
<name>A0ABQ8FK45_9FUNG</name>
<feature type="region of interest" description="Disordered" evidence="1">
    <location>
        <begin position="1"/>
        <end position="50"/>
    </location>
</feature>
<feature type="region of interest" description="Disordered" evidence="1">
    <location>
        <begin position="386"/>
        <end position="436"/>
    </location>
</feature>
<evidence type="ECO:0008006" key="4">
    <source>
        <dbReference type="Google" id="ProtNLM"/>
    </source>
</evidence>
<feature type="compositionally biased region" description="Polar residues" evidence="1">
    <location>
        <begin position="415"/>
        <end position="431"/>
    </location>
</feature>
<evidence type="ECO:0000313" key="2">
    <source>
        <dbReference type="EMBL" id="KAH6599646.1"/>
    </source>
</evidence>
<feature type="compositionally biased region" description="Polar residues" evidence="1">
    <location>
        <begin position="27"/>
        <end position="42"/>
    </location>
</feature>